<sequence length="281" mass="31650">MVDGNFLTINILALELYVSDKWVFPERFTESIQLDSKEHFGATGSSACCNLPSAQNASVEHHSRETPDHHRNKKEVFTFSSKPRSAPYGKSPNVSLESDVFPLELELDSNGELEKTETEDSFEGTDSSEEEYDRKKYQSNRLSSSELQMLASTRRQQNEELGDAGISHGLSASQMDCCNVNRSISSDDPTATWNSCFPPPVSQEHHYQKEMSPLSHSNPRNWLNVFNPPIIPGSQQLEESTESSTKQGTPVLKKMKFLSLLYDPCLNCYFDLNSGKYYELA</sequence>
<protein>
    <submittedName>
        <fullName evidence="2">Uncharacterized protein</fullName>
    </submittedName>
</protein>
<evidence type="ECO:0000313" key="2">
    <source>
        <dbReference type="Ensembl" id="ENSCRFP00000002320.1"/>
    </source>
</evidence>
<accession>A0A8C3NSV7</accession>
<keyword evidence="3" id="KW-1185">Reference proteome</keyword>
<reference evidence="2" key="1">
    <citation type="submission" date="2025-08" db="UniProtKB">
        <authorList>
            <consortium name="Ensembl"/>
        </authorList>
    </citation>
    <scope>IDENTIFICATION</scope>
</reference>
<name>A0A8C3NSV7_9PASS</name>
<organism evidence="2 3">
    <name type="scientific">Cyanoderma ruficeps</name>
    <name type="common">rufous-capped babbler</name>
    <dbReference type="NCBI Taxonomy" id="181631"/>
    <lineage>
        <taxon>Eukaryota</taxon>
        <taxon>Metazoa</taxon>
        <taxon>Chordata</taxon>
        <taxon>Craniata</taxon>
        <taxon>Vertebrata</taxon>
        <taxon>Euteleostomi</taxon>
        <taxon>Archelosauria</taxon>
        <taxon>Archosauria</taxon>
        <taxon>Dinosauria</taxon>
        <taxon>Saurischia</taxon>
        <taxon>Theropoda</taxon>
        <taxon>Coelurosauria</taxon>
        <taxon>Aves</taxon>
        <taxon>Neognathae</taxon>
        <taxon>Neoaves</taxon>
        <taxon>Telluraves</taxon>
        <taxon>Australaves</taxon>
        <taxon>Passeriformes</taxon>
        <taxon>Sylvioidea</taxon>
        <taxon>Timaliidae</taxon>
        <taxon>Cyanoderma</taxon>
    </lineage>
</organism>
<dbReference type="Ensembl" id="ENSCRFT00000002418.1">
    <property type="protein sequence ID" value="ENSCRFP00000002320.1"/>
    <property type="gene ID" value="ENSCRFG00000001891.1"/>
</dbReference>
<reference evidence="2" key="2">
    <citation type="submission" date="2025-09" db="UniProtKB">
        <authorList>
            <consortium name="Ensembl"/>
        </authorList>
    </citation>
    <scope>IDENTIFICATION</scope>
</reference>
<proteinExistence type="predicted"/>
<dbReference type="InterPro" id="IPR040441">
    <property type="entry name" value="CFA20/CFAP20DC"/>
</dbReference>
<feature type="region of interest" description="Disordered" evidence="1">
    <location>
        <begin position="108"/>
        <end position="140"/>
    </location>
</feature>
<dbReference type="PANTHER" id="PTHR12458">
    <property type="entry name" value="ORF PROTEIN"/>
    <property type="match status" value="1"/>
</dbReference>
<feature type="compositionally biased region" description="Acidic residues" evidence="1">
    <location>
        <begin position="119"/>
        <end position="131"/>
    </location>
</feature>
<dbReference type="Proteomes" id="UP000694396">
    <property type="component" value="Unplaced"/>
</dbReference>
<evidence type="ECO:0000313" key="3">
    <source>
        <dbReference type="Proteomes" id="UP000694396"/>
    </source>
</evidence>
<evidence type="ECO:0000256" key="1">
    <source>
        <dbReference type="SAM" id="MobiDB-lite"/>
    </source>
</evidence>
<dbReference type="AlphaFoldDB" id="A0A8C3NSV7"/>